<dbReference type="EMBL" id="AP019782">
    <property type="protein sequence ID" value="BBL70567.1"/>
    <property type="molecule type" value="Genomic_DNA"/>
</dbReference>
<evidence type="ECO:0008006" key="4">
    <source>
        <dbReference type="Google" id="ProtNLM"/>
    </source>
</evidence>
<dbReference type="RefSeq" id="WP_054772589.1">
    <property type="nucleotide sequence ID" value="NZ_AP019782.1"/>
</dbReference>
<protein>
    <recommendedName>
        <fullName evidence="4">Nucleoprotein/polynucleotide-associated enzyme</fullName>
    </recommendedName>
</protein>
<evidence type="ECO:0000313" key="2">
    <source>
        <dbReference type="EMBL" id="BBL70567.1"/>
    </source>
</evidence>
<accession>A0A8D4VN57</accession>
<sequence>MRNALQDQLLKAGLVNDKQAKKATAEKRKETQQKQGNKALTAAEEQARQQAQRAQAEKAERDRQLNQQRNEAAAQKAVAAQIKQLVETHRRPPGDGETPYNFTDGGKVKSLRVSDEVRGQIVRGALAVVKQGERYELVPADIAEKIRVRDPSVLVVDNAVAQNAAVPDDDPYAQYQVPDDLMW</sequence>
<feature type="compositionally biased region" description="Low complexity" evidence="1">
    <location>
        <begin position="42"/>
        <end position="54"/>
    </location>
</feature>
<proteinExistence type="predicted"/>
<gene>
    <name evidence="2" type="ORF">MoryE10_11730</name>
</gene>
<dbReference type="AlphaFoldDB" id="A0A8D4VN57"/>
<organism evidence="2 3">
    <name type="scientific">Methylogaea oryzae</name>
    <dbReference type="NCBI Taxonomy" id="1295382"/>
    <lineage>
        <taxon>Bacteria</taxon>
        <taxon>Pseudomonadati</taxon>
        <taxon>Pseudomonadota</taxon>
        <taxon>Gammaproteobacteria</taxon>
        <taxon>Methylococcales</taxon>
        <taxon>Methylococcaceae</taxon>
        <taxon>Methylogaea</taxon>
    </lineage>
</organism>
<keyword evidence="3" id="KW-1185">Reference proteome</keyword>
<feature type="compositionally biased region" description="Basic and acidic residues" evidence="1">
    <location>
        <begin position="18"/>
        <end position="32"/>
    </location>
</feature>
<dbReference type="KEGG" id="moz:MoryE10_11730"/>
<reference evidence="2" key="1">
    <citation type="submission" date="2019-06" db="EMBL/GenBank/DDBJ databases">
        <title>Complete genome sequence of Methylogaea oryzae strain JCM16910.</title>
        <authorList>
            <person name="Asakawa S."/>
        </authorList>
    </citation>
    <scope>NUCLEOTIDE SEQUENCE</scope>
    <source>
        <strain evidence="2">E10</strain>
    </source>
</reference>
<evidence type="ECO:0000256" key="1">
    <source>
        <dbReference type="SAM" id="MobiDB-lite"/>
    </source>
</evidence>
<dbReference type="Proteomes" id="UP000824988">
    <property type="component" value="Chromosome"/>
</dbReference>
<feature type="region of interest" description="Disordered" evidence="1">
    <location>
        <begin position="18"/>
        <end position="73"/>
    </location>
</feature>
<feature type="compositionally biased region" description="Basic and acidic residues" evidence="1">
    <location>
        <begin position="55"/>
        <end position="64"/>
    </location>
</feature>
<evidence type="ECO:0000313" key="3">
    <source>
        <dbReference type="Proteomes" id="UP000824988"/>
    </source>
</evidence>
<name>A0A8D4VN57_9GAMM</name>
<dbReference type="Pfam" id="PF09831">
    <property type="entry name" value="DUF2058"/>
    <property type="match status" value="1"/>
</dbReference>
<dbReference type="InterPro" id="IPR018636">
    <property type="entry name" value="DUF2058"/>
</dbReference>